<keyword evidence="2" id="KW-1185">Reference proteome</keyword>
<evidence type="ECO:0008006" key="3">
    <source>
        <dbReference type="Google" id="ProtNLM"/>
    </source>
</evidence>
<reference evidence="2" key="1">
    <citation type="journal article" date="2017" name="Nat. Ecol. Evol.">
        <title>Genome expansion and lineage-specific genetic innovations in the forest pathogenic fungi Armillaria.</title>
        <authorList>
            <person name="Sipos G."/>
            <person name="Prasanna A.N."/>
            <person name="Walter M.C."/>
            <person name="O'Connor E."/>
            <person name="Balint B."/>
            <person name="Krizsan K."/>
            <person name="Kiss B."/>
            <person name="Hess J."/>
            <person name="Varga T."/>
            <person name="Slot J."/>
            <person name="Riley R."/>
            <person name="Boka B."/>
            <person name="Rigling D."/>
            <person name="Barry K."/>
            <person name="Lee J."/>
            <person name="Mihaltcheva S."/>
            <person name="LaButti K."/>
            <person name="Lipzen A."/>
            <person name="Waldron R."/>
            <person name="Moloney N.M."/>
            <person name="Sperisen C."/>
            <person name="Kredics L."/>
            <person name="Vagvoelgyi C."/>
            <person name="Patrignani A."/>
            <person name="Fitzpatrick D."/>
            <person name="Nagy I."/>
            <person name="Doyle S."/>
            <person name="Anderson J.B."/>
            <person name="Grigoriev I.V."/>
            <person name="Gueldener U."/>
            <person name="Muensterkoetter M."/>
            <person name="Nagy L.G."/>
        </authorList>
    </citation>
    <scope>NUCLEOTIDE SEQUENCE [LARGE SCALE GENOMIC DNA]</scope>
    <source>
        <strain evidence="2">28-4</strain>
    </source>
</reference>
<dbReference type="AlphaFoldDB" id="A0A2H3C6E7"/>
<gene>
    <name evidence="1" type="ORF">ARMSODRAFT_1017652</name>
</gene>
<organism evidence="1 2">
    <name type="scientific">Armillaria solidipes</name>
    <dbReference type="NCBI Taxonomy" id="1076256"/>
    <lineage>
        <taxon>Eukaryota</taxon>
        <taxon>Fungi</taxon>
        <taxon>Dikarya</taxon>
        <taxon>Basidiomycota</taxon>
        <taxon>Agaricomycotina</taxon>
        <taxon>Agaricomycetes</taxon>
        <taxon>Agaricomycetidae</taxon>
        <taxon>Agaricales</taxon>
        <taxon>Marasmiineae</taxon>
        <taxon>Physalacriaceae</taxon>
        <taxon>Armillaria</taxon>
    </lineage>
</organism>
<protein>
    <recommendedName>
        <fullName evidence="3">Peptidase C14</fullName>
    </recommendedName>
</protein>
<name>A0A2H3C6E7_9AGAR</name>
<accession>A0A2H3C6E7</accession>
<dbReference type="Proteomes" id="UP000218334">
    <property type="component" value="Unassembled WGS sequence"/>
</dbReference>
<evidence type="ECO:0000313" key="2">
    <source>
        <dbReference type="Proteomes" id="UP000218334"/>
    </source>
</evidence>
<dbReference type="Gene3D" id="3.40.50.1460">
    <property type="match status" value="1"/>
</dbReference>
<evidence type="ECO:0000313" key="1">
    <source>
        <dbReference type="EMBL" id="PBK70876.1"/>
    </source>
</evidence>
<sequence length="131" mass="14199">MDFLMTGLHVPSDRIQLLLGSHGPATCLDHTFERILKPTRTQIVESLSSLANNGAIDSGDQIMVFYSGHGTSYRCNDDFTTTKIASTGSIQAICPLDRDSAISPPPIKIRDISGREISVILSEIVESRVPA</sequence>
<dbReference type="EMBL" id="KZ293425">
    <property type="protein sequence ID" value="PBK70876.1"/>
    <property type="molecule type" value="Genomic_DNA"/>
</dbReference>
<proteinExistence type="predicted"/>